<feature type="transmembrane region" description="Helical" evidence="9">
    <location>
        <begin position="314"/>
        <end position="333"/>
    </location>
</feature>
<dbReference type="PROSITE" id="PS50111">
    <property type="entry name" value="CHEMOTAXIS_TRANSDUC_2"/>
    <property type="match status" value="1"/>
</dbReference>
<keyword evidence="7 9" id="KW-0472">Membrane</keyword>
<comment type="subcellular location">
    <subcellularLocation>
        <location evidence="1">Cell membrane</location>
        <topology evidence="1">Multi-pass membrane protein</topology>
    </subcellularLocation>
</comment>
<dbReference type="PANTHER" id="PTHR33989:SF4">
    <property type="entry name" value="PTS SYSTEM N,N'-DIACETYLCHITOBIOSE-SPECIFIC EIIC COMPONENT"/>
    <property type="match status" value="1"/>
</dbReference>
<keyword evidence="8" id="KW-0807">Transducer</keyword>
<dbReference type="InterPro" id="IPR004089">
    <property type="entry name" value="MCPsignal_dom"/>
</dbReference>
<evidence type="ECO:0000256" key="9">
    <source>
        <dbReference type="SAM" id="Phobius"/>
    </source>
</evidence>
<evidence type="ECO:0000313" key="12">
    <source>
        <dbReference type="EMBL" id="MDA3733949.1"/>
    </source>
</evidence>
<evidence type="ECO:0000313" key="13">
    <source>
        <dbReference type="Proteomes" id="UP001169242"/>
    </source>
</evidence>
<dbReference type="NCBIfam" id="TIGR00410">
    <property type="entry name" value="lacE"/>
    <property type="match status" value="1"/>
</dbReference>
<dbReference type="Pfam" id="PF02378">
    <property type="entry name" value="PTS_EIIC"/>
    <property type="match status" value="1"/>
</dbReference>
<feature type="transmembrane region" description="Helical" evidence="9">
    <location>
        <begin position="29"/>
        <end position="49"/>
    </location>
</feature>
<dbReference type="AlphaFoldDB" id="A0AA42DR92"/>
<feature type="domain" description="PTS EIIC type-3" evidence="11">
    <location>
        <begin position="6"/>
        <end position="407"/>
    </location>
</feature>
<dbReference type="Pfam" id="PF00015">
    <property type="entry name" value="MCPsignal"/>
    <property type="match status" value="1"/>
</dbReference>
<feature type="domain" description="Methyl-accepting transducer" evidence="10">
    <location>
        <begin position="487"/>
        <end position="744"/>
    </location>
</feature>
<name>A0AA42DR92_9FIRM</name>
<dbReference type="InterPro" id="IPR051088">
    <property type="entry name" value="PTS_Sugar-EIIC/EIIB"/>
</dbReference>
<feature type="transmembrane region" description="Helical" evidence="9">
    <location>
        <begin position="99"/>
        <end position="116"/>
    </location>
</feature>
<feature type="transmembrane region" description="Helical" evidence="9">
    <location>
        <begin position="252"/>
        <end position="270"/>
    </location>
</feature>
<evidence type="ECO:0000256" key="3">
    <source>
        <dbReference type="ARBA" id="ARBA00022475"/>
    </source>
</evidence>
<feature type="transmembrane region" description="Helical" evidence="9">
    <location>
        <begin position="173"/>
        <end position="198"/>
    </location>
</feature>
<sequence>MNKQVVKMHVLNIQNKMSEKKYLMMIKEAFIELIPLVLIGSFFTIMNNLPIDAYQNLMIELFGEGWKSYGGMIWQGTFGILSILLLISLTNKVADHKGVPQSTAILIAIVTLFILLEPTIEGSADYKDLGTKGMCMAILIAIVITNLFAYFYRKEKLRIRIPVGEVSDNSRKAFEVIVPALLTIIIVATTRQIFMLIFNTRDIYNFFYSMIQMPFNNLGNGLLTSIIYILLNQVAWFFGIHGSAVTEGLNNNIFVPNIEANVMAIANGGIATEIFNQPFFDFFVYLGGSGATLCLAIAMLIFSKKKHTRRIATLAIIMGLFNVNELLVLGLPIVLNPIFLIPFIGVPIVLNIISYLATSMELVPIVTANSHWTSPVFISGVVITGSFAGAILQFINIIVGVIIYAPFVKLHEATKYKRNNQIAEFSDKIINGDLSDEIDDRYLKRTDDVGVMARAITHTQKGLVKVIRDIRYQMKERINQALVLTKYSQELNVNIQDIDKELVDSLEGANNQVRNIQSIIGNLNEFKMHLLHIKDNVKEVTQSTDQVTEMTLVGERELTKLEEIMQETSSSFRDLEESVITTNYNVEKVGELVGAIKNIAATTNILALNTTIEAARAGESGKGFVVLAKEISKLASATETILSEIVEKTDLITENIEVISRTKENLGTQIELQEYNSKIMIELFKKIKELIKIVSDNANSVYDTGYSIQEKNTSVEINIEEIYEISKKQLEYAENITKNAENIKQVAEIMDVTSNSIKIDTDQLESFISSYKL</sequence>
<keyword evidence="13" id="KW-1185">Reference proteome</keyword>
<dbReference type="InterPro" id="IPR003352">
    <property type="entry name" value="PTS_EIIC"/>
</dbReference>
<feature type="transmembrane region" description="Helical" evidence="9">
    <location>
        <begin position="69"/>
        <end position="87"/>
    </location>
</feature>
<dbReference type="GO" id="GO:0007165">
    <property type="term" value="P:signal transduction"/>
    <property type="evidence" value="ECO:0007669"/>
    <property type="project" value="UniProtKB-KW"/>
</dbReference>
<proteinExistence type="predicted"/>
<evidence type="ECO:0000256" key="4">
    <source>
        <dbReference type="ARBA" id="ARBA00022597"/>
    </source>
</evidence>
<feature type="transmembrane region" description="Helical" evidence="9">
    <location>
        <begin position="282"/>
        <end position="302"/>
    </location>
</feature>
<dbReference type="GO" id="GO:0009401">
    <property type="term" value="P:phosphoenolpyruvate-dependent sugar phosphotransferase system"/>
    <property type="evidence" value="ECO:0007669"/>
    <property type="project" value="InterPro"/>
</dbReference>
<keyword evidence="2" id="KW-0813">Transport</keyword>
<protein>
    <submittedName>
        <fullName evidence="12">PTS transporter subunit EIIC</fullName>
    </submittedName>
</protein>
<dbReference type="PROSITE" id="PS51105">
    <property type="entry name" value="PTS_EIIC_TYPE_3"/>
    <property type="match status" value="1"/>
</dbReference>
<evidence type="ECO:0000256" key="8">
    <source>
        <dbReference type="PROSITE-ProRule" id="PRU00284"/>
    </source>
</evidence>
<feature type="transmembrane region" description="Helical" evidence="9">
    <location>
        <begin position="136"/>
        <end position="152"/>
    </location>
</feature>
<dbReference type="Proteomes" id="UP001169242">
    <property type="component" value="Unassembled WGS sequence"/>
</dbReference>
<evidence type="ECO:0000259" key="11">
    <source>
        <dbReference type="PROSITE" id="PS51105"/>
    </source>
</evidence>
<evidence type="ECO:0000259" key="10">
    <source>
        <dbReference type="PROSITE" id="PS50111"/>
    </source>
</evidence>
<gene>
    <name evidence="12" type="ORF">PBV87_20965</name>
</gene>
<evidence type="ECO:0000256" key="7">
    <source>
        <dbReference type="ARBA" id="ARBA00023136"/>
    </source>
</evidence>
<dbReference type="SMART" id="SM00283">
    <property type="entry name" value="MA"/>
    <property type="match status" value="1"/>
</dbReference>
<dbReference type="InterPro" id="IPR004501">
    <property type="entry name" value="PTS_EIIC_3"/>
</dbReference>
<dbReference type="SUPFAM" id="SSF58104">
    <property type="entry name" value="Methyl-accepting chemotaxis protein (MCP) signaling domain"/>
    <property type="match status" value="1"/>
</dbReference>
<accession>A0AA42DR92</accession>
<evidence type="ECO:0000256" key="6">
    <source>
        <dbReference type="ARBA" id="ARBA00022989"/>
    </source>
</evidence>
<dbReference type="GO" id="GO:0008982">
    <property type="term" value="F:protein-N(PI)-phosphohistidine-sugar phosphotransferase activity"/>
    <property type="evidence" value="ECO:0007669"/>
    <property type="project" value="InterPro"/>
</dbReference>
<dbReference type="Gene3D" id="1.10.287.950">
    <property type="entry name" value="Methyl-accepting chemotaxis protein"/>
    <property type="match status" value="1"/>
</dbReference>
<keyword evidence="3" id="KW-1003">Cell membrane</keyword>
<dbReference type="RefSeq" id="WP_271013617.1">
    <property type="nucleotide sequence ID" value="NZ_JAQIFT010000069.1"/>
</dbReference>
<evidence type="ECO:0000256" key="5">
    <source>
        <dbReference type="ARBA" id="ARBA00022692"/>
    </source>
</evidence>
<comment type="caution">
    <text evidence="12">The sequence shown here is derived from an EMBL/GenBank/DDBJ whole genome shotgun (WGS) entry which is preliminary data.</text>
</comment>
<evidence type="ECO:0000256" key="1">
    <source>
        <dbReference type="ARBA" id="ARBA00004651"/>
    </source>
</evidence>
<feature type="transmembrane region" description="Helical" evidence="9">
    <location>
        <begin position="218"/>
        <end position="240"/>
    </location>
</feature>
<dbReference type="PANTHER" id="PTHR33989">
    <property type="match status" value="1"/>
</dbReference>
<keyword evidence="6 9" id="KW-1133">Transmembrane helix</keyword>
<keyword evidence="4" id="KW-0762">Sugar transport</keyword>
<dbReference type="GO" id="GO:0005886">
    <property type="term" value="C:plasma membrane"/>
    <property type="evidence" value="ECO:0007669"/>
    <property type="project" value="UniProtKB-SubCell"/>
</dbReference>
<evidence type="ECO:0000256" key="2">
    <source>
        <dbReference type="ARBA" id="ARBA00022448"/>
    </source>
</evidence>
<feature type="transmembrane region" description="Helical" evidence="9">
    <location>
        <begin position="339"/>
        <end position="357"/>
    </location>
</feature>
<organism evidence="12 13">
    <name type="scientific">Holtiella tumoricola</name>
    <dbReference type="NCBI Taxonomy" id="3018743"/>
    <lineage>
        <taxon>Bacteria</taxon>
        <taxon>Bacillati</taxon>
        <taxon>Bacillota</taxon>
        <taxon>Clostridia</taxon>
        <taxon>Lachnospirales</taxon>
        <taxon>Cellulosilyticaceae</taxon>
        <taxon>Holtiella</taxon>
    </lineage>
</organism>
<dbReference type="EMBL" id="JAQIFT010000069">
    <property type="protein sequence ID" value="MDA3733949.1"/>
    <property type="molecule type" value="Genomic_DNA"/>
</dbReference>
<keyword evidence="5 9" id="KW-0812">Transmembrane</keyword>
<reference evidence="12" key="1">
    <citation type="journal article" date="2023" name="Int. J. Syst. Evol. Microbiol.">
        <title>&lt;i&gt;Holtiella tumoricola&lt;/i&gt; gen. nov. sp. nov., isolated from a human clinical sample.</title>
        <authorList>
            <person name="Allen-Vercoe E."/>
            <person name="Daigneault M.C."/>
            <person name="Vancuren S.J."/>
            <person name="Cochrane K."/>
            <person name="O'Neal L.L."/>
            <person name="Sankaranarayanan K."/>
            <person name="Lawson P.A."/>
        </authorList>
    </citation>
    <scope>NUCLEOTIDE SEQUENCE</scope>
    <source>
        <strain evidence="12">CC70A</strain>
    </source>
</reference>
<feature type="transmembrane region" description="Helical" evidence="9">
    <location>
        <begin position="377"/>
        <end position="407"/>
    </location>
</feature>